<dbReference type="GeneID" id="22913714"/>
<dbReference type="Proteomes" id="UP000019763">
    <property type="component" value="Unassembled WGS sequence"/>
</dbReference>
<organism evidence="1 2">
    <name type="scientific">Gregarina niphandrodes</name>
    <name type="common">Septate eugregarine</name>
    <dbReference type="NCBI Taxonomy" id="110365"/>
    <lineage>
        <taxon>Eukaryota</taxon>
        <taxon>Sar</taxon>
        <taxon>Alveolata</taxon>
        <taxon>Apicomplexa</taxon>
        <taxon>Conoidasida</taxon>
        <taxon>Gregarinasina</taxon>
        <taxon>Eugregarinorida</taxon>
        <taxon>Gregarinidae</taxon>
        <taxon>Gregarina</taxon>
    </lineage>
</organism>
<dbReference type="VEuPathDB" id="CryptoDB:GNI_104310"/>
<name>A0A023B4G6_GRENI</name>
<evidence type="ECO:0000313" key="2">
    <source>
        <dbReference type="Proteomes" id="UP000019763"/>
    </source>
</evidence>
<dbReference type="RefSeq" id="XP_011131294.1">
    <property type="nucleotide sequence ID" value="XM_011132992.1"/>
</dbReference>
<dbReference type="EMBL" id="AFNH02000778">
    <property type="protein sequence ID" value="EZG56365.1"/>
    <property type="molecule type" value="Genomic_DNA"/>
</dbReference>
<keyword evidence="2" id="KW-1185">Reference proteome</keyword>
<gene>
    <name evidence="1" type="ORF">GNI_104310</name>
</gene>
<evidence type="ECO:0000313" key="1">
    <source>
        <dbReference type="EMBL" id="EZG56365.1"/>
    </source>
</evidence>
<accession>A0A023B4G6</accession>
<proteinExistence type="predicted"/>
<reference evidence="1" key="1">
    <citation type="submission" date="2013-12" db="EMBL/GenBank/DDBJ databases">
        <authorList>
            <person name="Omoto C.K."/>
            <person name="Sibley D."/>
            <person name="Venepally P."/>
            <person name="Hadjithomas M."/>
            <person name="Karamycheva S."/>
            <person name="Brunk B."/>
            <person name="Roos D."/>
            <person name="Caler E."/>
            <person name="Lorenzi H."/>
        </authorList>
    </citation>
    <scope>NUCLEOTIDE SEQUENCE</scope>
</reference>
<sequence length="198" mass="22225">MRNVTMDAWKELDWSSCSKTDGRILCASVGGDEDLVGHYFASPFEFDFPTVWEAIVHYLKPTQCSYQCHSLQEGERLEMIRLGTTAGRWAGIDVDGASEEMLHELGRQARMHRREPDQARGDTKWVLSGPTPLNVPCSEASVEASAVTPSGNTIQWGTVMGFRTTLEKLIRHYTLLDRPGFDAETVEVNCWPSDDDLK</sequence>
<comment type="caution">
    <text evidence="1">The sequence shown here is derived from an EMBL/GenBank/DDBJ whole genome shotgun (WGS) entry which is preliminary data.</text>
</comment>
<dbReference type="AlphaFoldDB" id="A0A023B4G6"/>
<protein>
    <submittedName>
        <fullName evidence="1">Uncharacterized protein</fullName>
    </submittedName>
</protein>